<dbReference type="InterPro" id="IPR035906">
    <property type="entry name" value="MetI-like_sf"/>
</dbReference>
<evidence type="ECO:0000256" key="1">
    <source>
        <dbReference type="ARBA" id="ARBA00004651"/>
    </source>
</evidence>
<feature type="transmembrane region" description="Helical" evidence="8">
    <location>
        <begin position="94"/>
        <end position="113"/>
    </location>
</feature>
<evidence type="ECO:0000256" key="8">
    <source>
        <dbReference type="RuleBase" id="RU363032"/>
    </source>
</evidence>
<feature type="transmembrane region" description="Helical" evidence="8">
    <location>
        <begin position="36"/>
        <end position="55"/>
    </location>
</feature>
<dbReference type="PANTHER" id="PTHR42929:SF1">
    <property type="entry name" value="INNER MEMBRANE ABC TRANSPORTER PERMEASE PROTEIN YDCU-RELATED"/>
    <property type="match status" value="1"/>
</dbReference>
<keyword evidence="7 8" id="KW-0472">Membrane</keyword>
<keyword evidence="11" id="KW-1185">Reference proteome</keyword>
<evidence type="ECO:0000256" key="3">
    <source>
        <dbReference type="ARBA" id="ARBA00022448"/>
    </source>
</evidence>
<proteinExistence type="inferred from homology"/>
<feature type="transmembrane region" description="Helical" evidence="8">
    <location>
        <begin position="176"/>
        <end position="198"/>
    </location>
</feature>
<dbReference type="EMBL" id="JBHSAY010000003">
    <property type="protein sequence ID" value="MFC4129938.1"/>
    <property type="molecule type" value="Genomic_DNA"/>
</dbReference>
<name>A0ABV8LHI1_9ACTN</name>
<dbReference type="InterPro" id="IPR000515">
    <property type="entry name" value="MetI-like"/>
</dbReference>
<evidence type="ECO:0000256" key="5">
    <source>
        <dbReference type="ARBA" id="ARBA00022692"/>
    </source>
</evidence>
<protein>
    <submittedName>
        <fullName evidence="10">ABC transporter permease</fullName>
    </submittedName>
</protein>
<organism evidence="10 11">
    <name type="scientific">Hamadaea flava</name>
    <dbReference type="NCBI Taxonomy" id="1742688"/>
    <lineage>
        <taxon>Bacteria</taxon>
        <taxon>Bacillati</taxon>
        <taxon>Actinomycetota</taxon>
        <taxon>Actinomycetes</taxon>
        <taxon>Micromonosporales</taxon>
        <taxon>Micromonosporaceae</taxon>
        <taxon>Hamadaea</taxon>
    </lineage>
</organism>
<evidence type="ECO:0000256" key="4">
    <source>
        <dbReference type="ARBA" id="ARBA00022475"/>
    </source>
</evidence>
<feature type="transmembrane region" description="Helical" evidence="8">
    <location>
        <begin position="125"/>
        <end position="144"/>
    </location>
</feature>
<accession>A0ABV8LHI1</accession>
<keyword evidence="6 8" id="KW-1133">Transmembrane helix</keyword>
<comment type="subcellular location">
    <subcellularLocation>
        <location evidence="1 8">Cell membrane</location>
        <topology evidence="1 8">Multi-pass membrane protein</topology>
    </subcellularLocation>
</comment>
<evidence type="ECO:0000256" key="6">
    <source>
        <dbReference type="ARBA" id="ARBA00022989"/>
    </source>
</evidence>
<comment type="similarity">
    <text evidence="2">Belongs to the binding-protein-dependent transport system permease family. CysTW subfamily.</text>
</comment>
<dbReference type="Proteomes" id="UP001595816">
    <property type="component" value="Unassembled WGS sequence"/>
</dbReference>
<gene>
    <name evidence="10" type="ORF">ACFOZ4_04905</name>
</gene>
<keyword evidence="4" id="KW-1003">Cell membrane</keyword>
<evidence type="ECO:0000313" key="11">
    <source>
        <dbReference type="Proteomes" id="UP001595816"/>
    </source>
</evidence>
<keyword evidence="5 8" id="KW-0812">Transmembrane</keyword>
<dbReference type="SUPFAM" id="SSF161098">
    <property type="entry name" value="MetI-like"/>
    <property type="match status" value="1"/>
</dbReference>
<feature type="transmembrane region" description="Helical" evidence="8">
    <location>
        <begin position="277"/>
        <end position="299"/>
    </location>
</feature>
<feature type="transmembrane region" description="Helical" evidence="8">
    <location>
        <begin position="219"/>
        <end position="241"/>
    </location>
</feature>
<evidence type="ECO:0000259" key="9">
    <source>
        <dbReference type="PROSITE" id="PS50928"/>
    </source>
</evidence>
<comment type="caution">
    <text evidence="10">The sequence shown here is derived from an EMBL/GenBank/DDBJ whole genome shotgun (WGS) entry which is preliminary data.</text>
</comment>
<dbReference type="PROSITE" id="PS50928">
    <property type="entry name" value="ABC_TM1"/>
    <property type="match status" value="1"/>
</dbReference>
<evidence type="ECO:0000313" key="10">
    <source>
        <dbReference type="EMBL" id="MFC4129938.1"/>
    </source>
</evidence>
<feature type="domain" description="ABC transmembrane type-1" evidence="9">
    <location>
        <begin position="90"/>
        <end position="296"/>
    </location>
</feature>
<evidence type="ECO:0000256" key="2">
    <source>
        <dbReference type="ARBA" id="ARBA00007069"/>
    </source>
</evidence>
<dbReference type="RefSeq" id="WP_308197767.1">
    <property type="nucleotide sequence ID" value="NZ_JAMZDZ010000001.1"/>
</dbReference>
<dbReference type="Gene3D" id="1.10.3720.10">
    <property type="entry name" value="MetI-like"/>
    <property type="match status" value="1"/>
</dbReference>
<dbReference type="CDD" id="cd06261">
    <property type="entry name" value="TM_PBP2"/>
    <property type="match status" value="1"/>
</dbReference>
<sequence>MTAVITTTSEGGPTYKPAAEPVAGAKRRWWVPYLQLFPGGLWLVIFFAIPIAMLAQSTLWDPAGSLENGYELTWRWQNFTDGISTYSDQFVRSLAYSLIATVACLVIGYPLAYAIALKAGRWRNLMLIAVIAPFFTSFLVRTLAWKTILSDQGWVMDALRLTPFFGPDDRLLATPFAVIAGLTYNFLPFMVLPLYASLGKLDPRLLEAAGDLYAHPIKSFFRVTLPLSMPGVVAGTLMTFIPAAGDYINAELLGSPSTTMIGNVIQSQYLRVGDIPVAAALSFTLMAGILVLVGLYVAISGTDEVV</sequence>
<reference evidence="11" key="1">
    <citation type="journal article" date="2019" name="Int. J. Syst. Evol. Microbiol.">
        <title>The Global Catalogue of Microorganisms (GCM) 10K type strain sequencing project: providing services to taxonomists for standard genome sequencing and annotation.</title>
        <authorList>
            <consortium name="The Broad Institute Genomics Platform"/>
            <consortium name="The Broad Institute Genome Sequencing Center for Infectious Disease"/>
            <person name="Wu L."/>
            <person name="Ma J."/>
        </authorList>
    </citation>
    <scope>NUCLEOTIDE SEQUENCE [LARGE SCALE GENOMIC DNA]</scope>
    <source>
        <strain evidence="11">CGMCC 4.7289</strain>
    </source>
</reference>
<dbReference type="Pfam" id="PF00528">
    <property type="entry name" value="BPD_transp_1"/>
    <property type="match status" value="1"/>
</dbReference>
<dbReference type="PANTHER" id="PTHR42929">
    <property type="entry name" value="INNER MEMBRANE ABC TRANSPORTER PERMEASE PROTEIN YDCU-RELATED-RELATED"/>
    <property type="match status" value="1"/>
</dbReference>
<evidence type="ECO:0000256" key="7">
    <source>
        <dbReference type="ARBA" id="ARBA00023136"/>
    </source>
</evidence>
<keyword evidence="3 8" id="KW-0813">Transport</keyword>